<proteinExistence type="predicted"/>
<dbReference type="Proteomes" id="UP001162162">
    <property type="component" value="Unassembled WGS sequence"/>
</dbReference>
<name>A0AAV8Y3F3_9CUCU</name>
<evidence type="ECO:0000256" key="1">
    <source>
        <dbReference type="SAM" id="MobiDB-lite"/>
    </source>
</evidence>
<evidence type="ECO:0000313" key="3">
    <source>
        <dbReference type="Proteomes" id="UP001162162"/>
    </source>
</evidence>
<comment type="caution">
    <text evidence="2">The sequence shown here is derived from an EMBL/GenBank/DDBJ whole genome shotgun (WGS) entry which is preliminary data.</text>
</comment>
<reference evidence="2" key="1">
    <citation type="journal article" date="2023" name="Insect Mol. Biol.">
        <title>Genome sequencing provides insights into the evolution of gene families encoding plant cell wall-degrading enzymes in longhorned beetles.</title>
        <authorList>
            <person name="Shin N.R."/>
            <person name="Okamura Y."/>
            <person name="Kirsch R."/>
            <person name="Pauchet Y."/>
        </authorList>
    </citation>
    <scope>NUCLEOTIDE SEQUENCE</scope>
    <source>
        <strain evidence="2">AMC_N1</strain>
    </source>
</reference>
<dbReference type="EMBL" id="JAPWTK010000216">
    <property type="protein sequence ID" value="KAJ8945421.1"/>
    <property type="molecule type" value="Genomic_DNA"/>
</dbReference>
<accession>A0AAV8Y3F3</accession>
<protein>
    <submittedName>
        <fullName evidence="2">Uncharacterized protein</fullName>
    </submittedName>
</protein>
<feature type="region of interest" description="Disordered" evidence="1">
    <location>
        <begin position="642"/>
        <end position="668"/>
    </location>
</feature>
<evidence type="ECO:0000313" key="2">
    <source>
        <dbReference type="EMBL" id="KAJ8945421.1"/>
    </source>
</evidence>
<gene>
    <name evidence="2" type="ORF">NQ318_009877</name>
</gene>
<dbReference type="AlphaFoldDB" id="A0AAV8Y3F3"/>
<organism evidence="2 3">
    <name type="scientific">Aromia moschata</name>
    <dbReference type="NCBI Taxonomy" id="1265417"/>
    <lineage>
        <taxon>Eukaryota</taxon>
        <taxon>Metazoa</taxon>
        <taxon>Ecdysozoa</taxon>
        <taxon>Arthropoda</taxon>
        <taxon>Hexapoda</taxon>
        <taxon>Insecta</taxon>
        <taxon>Pterygota</taxon>
        <taxon>Neoptera</taxon>
        <taxon>Endopterygota</taxon>
        <taxon>Coleoptera</taxon>
        <taxon>Polyphaga</taxon>
        <taxon>Cucujiformia</taxon>
        <taxon>Chrysomeloidea</taxon>
        <taxon>Cerambycidae</taxon>
        <taxon>Cerambycinae</taxon>
        <taxon>Callichromatini</taxon>
        <taxon>Aromia</taxon>
    </lineage>
</organism>
<sequence>MLNETDSKALILDYSLNVALLDGQTGSCLIKDHGRKKDYVLPPNSTWTQSTTTFDDFFRSLNSLQPILTLGMQNGTEFSSANTSQPIPEAARRNLSRLGLTNQDLEMFSSALNGSLGWMYRGRGSFNVRNGLRWFVMMNLAFNTWFENPQAQEVLRSLEPLDLGAIFGANTCVEALINLFSQLANRTDIAGVITGKNREPENFLRLAEYAIGVSNDGVDGLLTVMTEVVLVLLGNGSFPGVLEAYLLYRPDPSVNLGTLRGLAEQVEGVIQEQDRRYNNTVRNNIGWLDEDVANCLNNNCVLNGVNLTDVAAFLTANSWPEAAGALGRIIGRLLGSPDDFFEFSNAALSNVRPSNLPQIIAGFHKDIPQVIATLIKNAAPSQLISNFIRFVSDLPQAVFRFIGATVGNLNFPRTIAEFSARLTSLWSNVQRALKSVVANATPGKFFSDMIELAVSVSRSILQMLPGPLLNLYNYTTNFLFGGSDPKYIVDDLVWTFRNVSGDLILSLPEPLRGLVNATSTVLTTVLCGSDPAQIIADVSGTIKNWTSGLASFSPIPLGDLGNVTALWSTASNLPFVGPFLSVVAGPKSQQIRADLGDTVQSLVRRFFDSPVGRVLRDLLLTVVSVVTQLVDGLVGLVTGGSSSPTVGRASNLKPEEERKKKQHDRHHA</sequence>
<keyword evidence="3" id="KW-1185">Reference proteome</keyword>